<dbReference type="InterPro" id="IPR002508">
    <property type="entry name" value="MurNAc-LAA_cat"/>
</dbReference>
<dbReference type="EMBL" id="JAROCA020000003">
    <property type="protein sequence ID" value="MDY0407241.1"/>
    <property type="molecule type" value="Genomic_DNA"/>
</dbReference>
<feature type="transmembrane region" description="Helical" evidence="2">
    <location>
        <begin position="7"/>
        <end position="26"/>
    </location>
</feature>
<sequence>MGLKKKWIFWWLIGMALLIFLILYPVQTYQPTWKSWSLPLTGKTIVIDPGHGGPDGGAEGKDDTQEKDIALKVSKRLQHYLQQAGAAVYLTRESDEDLASKSTRGLSKRKSEDIRNRLEFIEDKNADFFLTLHLNAIPAERWHGAQTFYYPRFEENRHLAKMIQAEIIRNLENTNRQALEINNIYLLEHAKVPGALVEIGFLSNVKERELLKTADYQRKMAASIYEGILRYTTEEPEKEEDAE</sequence>
<dbReference type="CDD" id="cd02696">
    <property type="entry name" value="MurNAc-LAA"/>
    <property type="match status" value="1"/>
</dbReference>
<dbReference type="PANTHER" id="PTHR30404:SF0">
    <property type="entry name" value="N-ACETYLMURAMOYL-L-ALANINE AMIDASE AMIC"/>
    <property type="match status" value="1"/>
</dbReference>
<keyword evidence="1 4" id="KW-0378">Hydrolase</keyword>
<evidence type="ECO:0000256" key="2">
    <source>
        <dbReference type="SAM" id="Phobius"/>
    </source>
</evidence>
<dbReference type="PANTHER" id="PTHR30404">
    <property type="entry name" value="N-ACETYLMURAMOYL-L-ALANINE AMIDASE"/>
    <property type="match status" value="1"/>
</dbReference>
<evidence type="ECO:0000313" key="5">
    <source>
        <dbReference type="Proteomes" id="UP001228376"/>
    </source>
</evidence>
<dbReference type="NCBIfam" id="TIGR02883">
    <property type="entry name" value="spore_cwlD"/>
    <property type="match status" value="1"/>
</dbReference>
<keyword evidence="2" id="KW-0812">Transmembrane</keyword>
<dbReference type="Gene3D" id="3.40.630.40">
    <property type="entry name" value="Zn-dependent exopeptidases"/>
    <property type="match status" value="1"/>
</dbReference>
<proteinExistence type="predicted"/>
<keyword evidence="2" id="KW-1133">Transmembrane helix</keyword>
<dbReference type="SMART" id="SM00646">
    <property type="entry name" value="Ami_3"/>
    <property type="match status" value="1"/>
</dbReference>
<dbReference type="InterPro" id="IPR050695">
    <property type="entry name" value="N-acetylmuramoyl_amidase_3"/>
</dbReference>
<comment type="caution">
    <text evidence="4">The sequence shown here is derived from an EMBL/GenBank/DDBJ whole genome shotgun (WGS) entry which is preliminary data.</text>
</comment>
<keyword evidence="5" id="KW-1185">Reference proteome</keyword>
<organism evidence="4 5">
    <name type="scientific">Tigheibacillus jepli</name>
    <dbReference type="NCBI Taxonomy" id="3035914"/>
    <lineage>
        <taxon>Bacteria</taxon>
        <taxon>Bacillati</taxon>
        <taxon>Bacillota</taxon>
        <taxon>Bacilli</taxon>
        <taxon>Bacillales</taxon>
        <taxon>Bacillaceae</taxon>
        <taxon>Tigheibacillus</taxon>
    </lineage>
</organism>
<dbReference type="RefSeq" id="WP_306066072.1">
    <property type="nucleotide sequence ID" value="NZ_JAROCA020000003.1"/>
</dbReference>
<dbReference type="SUPFAM" id="SSF53187">
    <property type="entry name" value="Zn-dependent exopeptidases"/>
    <property type="match status" value="1"/>
</dbReference>
<dbReference type="GO" id="GO:0008745">
    <property type="term" value="F:N-acetylmuramoyl-L-alanine amidase activity"/>
    <property type="evidence" value="ECO:0007669"/>
    <property type="project" value="UniProtKB-EC"/>
</dbReference>
<evidence type="ECO:0000256" key="1">
    <source>
        <dbReference type="ARBA" id="ARBA00022801"/>
    </source>
</evidence>
<dbReference type="InterPro" id="IPR014234">
    <property type="entry name" value="Spore_CwlD"/>
</dbReference>
<reference evidence="4 5" key="1">
    <citation type="submission" date="2023-10" db="EMBL/GenBank/DDBJ databases">
        <title>179-bfca-hs.</title>
        <authorList>
            <person name="Miliotis G."/>
            <person name="Sengupta P."/>
            <person name="Hameed A."/>
            <person name="Chuvochina M."/>
            <person name="Mcdonagh F."/>
            <person name="Simpson A.C."/>
            <person name="Singh N.K."/>
            <person name="Rekha P.D."/>
            <person name="Raman K."/>
            <person name="Hugenholtz P."/>
            <person name="Venkateswaran K."/>
        </authorList>
    </citation>
    <scope>NUCLEOTIDE SEQUENCE [LARGE SCALE GENOMIC DNA]</scope>
    <source>
        <strain evidence="4 5">179-BFC-A-HS</strain>
    </source>
</reference>
<evidence type="ECO:0000313" key="4">
    <source>
        <dbReference type="EMBL" id="MDY0407241.1"/>
    </source>
</evidence>
<dbReference type="Pfam" id="PF01520">
    <property type="entry name" value="Amidase_3"/>
    <property type="match status" value="1"/>
</dbReference>
<gene>
    <name evidence="4" type="primary">cwlD</name>
    <name evidence="4" type="ORF">P5G51_019610</name>
</gene>
<keyword evidence="2" id="KW-0472">Membrane</keyword>
<protein>
    <submittedName>
        <fullName evidence="4">N-acetylmuramoyl-L-alanine amidase CwlD</fullName>
        <ecNumber evidence="4">3.5.1.28</ecNumber>
    </submittedName>
</protein>
<accession>A0ABU5CLJ7</accession>
<dbReference type="Proteomes" id="UP001228376">
    <property type="component" value="Unassembled WGS sequence"/>
</dbReference>
<name>A0ABU5CLJ7_9BACI</name>
<dbReference type="EC" id="3.5.1.28" evidence="4"/>
<feature type="domain" description="MurNAc-LAA" evidence="3">
    <location>
        <begin position="118"/>
        <end position="229"/>
    </location>
</feature>
<evidence type="ECO:0000259" key="3">
    <source>
        <dbReference type="SMART" id="SM00646"/>
    </source>
</evidence>